<accession>A0ABQ0LTS8</accession>
<reference evidence="2" key="1">
    <citation type="submission" date="2014-09" db="EMBL/GenBank/DDBJ databases">
        <title>Genome sequence of the luminous mushroom Mycena chlorophos for searching fungal bioluminescence genes.</title>
        <authorList>
            <person name="Tanaka Y."/>
            <person name="Kasuga D."/>
            <person name="Oba Y."/>
            <person name="Hase S."/>
            <person name="Sato K."/>
            <person name="Oba Y."/>
            <person name="Sakakibara Y."/>
        </authorList>
    </citation>
    <scope>NUCLEOTIDE SEQUENCE</scope>
</reference>
<keyword evidence="3" id="KW-1185">Reference proteome</keyword>
<evidence type="ECO:0000256" key="1">
    <source>
        <dbReference type="SAM" id="MobiDB-lite"/>
    </source>
</evidence>
<evidence type="ECO:0000313" key="3">
    <source>
        <dbReference type="Proteomes" id="UP000815677"/>
    </source>
</evidence>
<feature type="region of interest" description="Disordered" evidence="1">
    <location>
        <begin position="79"/>
        <end position="99"/>
    </location>
</feature>
<evidence type="ECO:0000313" key="2">
    <source>
        <dbReference type="EMBL" id="GAT54495.1"/>
    </source>
</evidence>
<dbReference type="Proteomes" id="UP000815677">
    <property type="component" value="Unassembled WGS sequence"/>
</dbReference>
<gene>
    <name evidence="2" type="ORF">MCHLO_11346</name>
</gene>
<dbReference type="EMBL" id="DF848680">
    <property type="protein sequence ID" value="GAT54495.1"/>
    <property type="molecule type" value="Genomic_DNA"/>
</dbReference>
<proteinExistence type="predicted"/>
<sequence>MRRRLEKSRQSTERVGNEVLKRARVSILPLLSSPFTTLHRGTQYHLASGSFLSNHSRCSLPLSAARLWRTRSSGRASCIEPKGRAGRKLKTENTSRGRRGLCSGIEQRRNGRGTTENGCGPRRLRLCAAHLAFR</sequence>
<name>A0ABQ0LTS8_MYCCL</name>
<organism evidence="2 3">
    <name type="scientific">Mycena chlorophos</name>
    <name type="common">Agaric fungus</name>
    <name type="synonym">Agaricus chlorophos</name>
    <dbReference type="NCBI Taxonomy" id="658473"/>
    <lineage>
        <taxon>Eukaryota</taxon>
        <taxon>Fungi</taxon>
        <taxon>Dikarya</taxon>
        <taxon>Basidiomycota</taxon>
        <taxon>Agaricomycotina</taxon>
        <taxon>Agaricomycetes</taxon>
        <taxon>Agaricomycetidae</taxon>
        <taxon>Agaricales</taxon>
        <taxon>Marasmiineae</taxon>
        <taxon>Mycenaceae</taxon>
        <taxon>Mycena</taxon>
    </lineage>
</organism>
<protein>
    <submittedName>
        <fullName evidence="2">Uncharacterized protein</fullName>
    </submittedName>
</protein>